<dbReference type="Gene3D" id="1.10.3720.10">
    <property type="entry name" value="MetI-like"/>
    <property type="match status" value="1"/>
</dbReference>
<dbReference type="PANTHER" id="PTHR30183:SF8">
    <property type="entry name" value="MOLYBDENUM TRANSPORT SYSTEM PERMEASE"/>
    <property type="match status" value="1"/>
</dbReference>
<evidence type="ECO:0000313" key="15">
    <source>
        <dbReference type="Proteomes" id="UP000624703"/>
    </source>
</evidence>
<proteinExistence type="inferred from homology"/>
<keyword evidence="8 11" id="KW-0812">Transmembrane</keyword>
<comment type="caution">
    <text evidence="14">The sequence shown here is derived from an EMBL/GenBank/DDBJ whole genome shotgun (WGS) entry which is preliminary data.</text>
</comment>
<evidence type="ECO:0000256" key="1">
    <source>
        <dbReference type="ARBA" id="ARBA00002949"/>
    </source>
</evidence>
<evidence type="ECO:0000256" key="10">
    <source>
        <dbReference type="ARBA" id="ARBA00023136"/>
    </source>
</evidence>
<dbReference type="GO" id="GO:0015098">
    <property type="term" value="F:molybdate ion transmembrane transporter activity"/>
    <property type="evidence" value="ECO:0007669"/>
    <property type="project" value="UniProtKB-UniRule"/>
</dbReference>
<name>A0A8J7MEI3_9BACT</name>
<dbReference type="RefSeq" id="WP_200312469.1">
    <property type="nucleotide sequence ID" value="NZ_JAENIM010000045.1"/>
</dbReference>
<comment type="subcellular location">
    <subcellularLocation>
        <location evidence="2">Cell inner membrane</location>
        <topology evidence="2">Multi-pass membrane protein</topology>
    </subcellularLocation>
    <subcellularLocation>
        <location evidence="11">Cell membrane</location>
        <topology evidence="11">Multi-pass membrane protein</topology>
    </subcellularLocation>
</comment>
<keyword evidence="4 11" id="KW-0813">Transport</keyword>
<keyword evidence="7" id="KW-0997">Cell inner membrane</keyword>
<keyword evidence="9 11" id="KW-1133">Transmembrane helix</keyword>
<feature type="transmembrane region" description="Helical" evidence="11">
    <location>
        <begin position="89"/>
        <end position="109"/>
    </location>
</feature>
<dbReference type="NCBIfam" id="TIGR02141">
    <property type="entry name" value="modB_ABC"/>
    <property type="match status" value="1"/>
</dbReference>
<dbReference type="CDD" id="cd06261">
    <property type="entry name" value="TM_PBP2"/>
    <property type="match status" value="1"/>
</dbReference>
<evidence type="ECO:0000256" key="8">
    <source>
        <dbReference type="ARBA" id="ARBA00022692"/>
    </source>
</evidence>
<dbReference type="PROSITE" id="PS50928">
    <property type="entry name" value="ABC_TM1"/>
    <property type="match status" value="1"/>
</dbReference>
<feature type="transmembrane region" description="Helical" evidence="11">
    <location>
        <begin position="197"/>
        <end position="219"/>
    </location>
</feature>
<dbReference type="Pfam" id="PF00528">
    <property type="entry name" value="BPD_transp_1"/>
    <property type="match status" value="1"/>
</dbReference>
<dbReference type="InterPro" id="IPR035906">
    <property type="entry name" value="MetI-like_sf"/>
</dbReference>
<accession>A0A8J7MEI3</accession>
<dbReference type="AlphaFoldDB" id="A0A8J7MEI3"/>
<sequence length="228" mass="24518">MFTFPENSVTALTLTFELALITTVILLVIGTPLAWWLANTRSRFRGLIEACVALPLVLPPTVLGFYLLVALGPRGPIGQLTDQLALPSLAFSFSGLVIGSVIYSLPFVVQPLQNTFRSLDRSLSDAAATMRATPLDRFFSLVVPLSWSGFITASVLGFAHTLGEFGVVLMIGGNIPGKTQVVSIAIYEQVESMNYPAAHALSAILLVISFVILSALFTLNKSRRGGLY</sequence>
<evidence type="ECO:0000256" key="6">
    <source>
        <dbReference type="ARBA" id="ARBA00022505"/>
    </source>
</evidence>
<feature type="transmembrane region" description="Helical" evidence="11">
    <location>
        <begin position="50"/>
        <end position="69"/>
    </location>
</feature>
<evidence type="ECO:0000256" key="4">
    <source>
        <dbReference type="ARBA" id="ARBA00022448"/>
    </source>
</evidence>
<feature type="domain" description="ABC transmembrane type-1" evidence="13">
    <location>
        <begin position="12"/>
        <end position="216"/>
    </location>
</feature>
<gene>
    <name evidence="14" type="primary">modB</name>
    <name evidence="14" type="ORF">JIN82_14945</name>
</gene>
<keyword evidence="5 12" id="KW-1003">Cell membrane</keyword>
<keyword evidence="15" id="KW-1185">Reference proteome</keyword>
<dbReference type="GO" id="GO:0005886">
    <property type="term" value="C:plasma membrane"/>
    <property type="evidence" value="ECO:0007669"/>
    <property type="project" value="UniProtKB-SubCell"/>
</dbReference>
<keyword evidence="10 11" id="KW-0472">Membrane</keyword>
<evidence type="ECO:0000256" key="9">
    <source>
        <dbReference type="ARBA" id="ARBA00022989"/>
    </source>
</evidence>
<dbReference type="EMBL" id="JAENIM010000045">
    <property type="protein sequence ID" value="MBK1792459.1"/>
    <property type="molecule type" value="Genomic_DNA"/>
</dbReference>
<evidence type="ECO:0000313" key="14">
    <source>
        <dbReference type="EMBL" id="MBK1792459.1"/>
    </source>
</evidence>
<protein>
    <recommendedName>
        <fullName evidence="12">Molybdenum transport system permease</fullName>
    </recommendedName>
</protein>
<dbReference type="InterPro" id="IPR011867">
    <property type="entry name" value="ModB_ABC"/>
</dbReference>
<evidence type="ECO:0000256" key="11">
    <source>
        <dbReference type="RuleBase" id="RU363032"/>
    </source>
</evidence>
<comment type="similarity">
    <text evidence="3 12">Belongs to the binding-protein-dependent transport system permease family. CysTW subfamily.</text>
</comment>
<dbReference type="PANTHER" id="PTHR30183">
    <property type="entry name" value="MOLYBDENUM TRANSPORT SYSTEM PERMEASE PROTEIN MODB"/>
    <property type="match status" value="1"/>
</dbReference>
<keyword evidence="6 12" id="KW-0500">Molybdenum</keyword>
<feature type="transmembrane region" description="Helical" evidence="11">
    <location>
        <begin position="12"/>
        <end position="38"/>
    </location>
</feature>
<evidence type="ECO:0000256" key="7">
    <source>
        <dbReference type="ARBA" id="ARBA00022519"/>
    </source>
</evidence>
<feature type="transmembrane region" description="Helical" evidence="11">
    <location>
        <begin position="138"/>
        <end position="159"/>
    </location>
</feature>
<dbReference type="InterPro" id="IPR000515">
    <property type="entry name" value="MetI-like"/>
</dbReference>
<organism evidence="14 15">
    <name type="scientific">Persicirhabdus sediminis</name>
    <dbReference type="NCBI Taxonomy" id="454144"/>
    <lineage>
        <taxon>Bacteria</taxon>
        <taxon>Pseudomonadati</taxon>
        <taxon>Verrucomicrobiota</taxon>
        <taxon>Verrucomicrobiia</taxon>
        <taxon>Verrucomicrobiales</taxon>
        <taxon>Verrucomicrobiaceae</taxon>
        <taxon>Persicirhabdus</taxon>
    </lineage>
</organism>
<evidence type="ECO:0000256" key="2">
    <source>
        <dbReference type="ARBA" id="ARBA00004429"/>
    </source>
</evidence>
<evidence type="ECO:0000259" key="13">
    <source>
        <dbReference type="PROSITE" id="PS50928"/>
    </source>
</evidence>
<dbReference type="FunFam" id="1.10.3720.10:FF:000054">
    <property type="entry name" value="Molybdenum transport system permease"/>
    <property type="match status" value="1"/>
</dbReference>
<evidence type="ECO:0000256" key="12">
    <source>
        <dbReference type="RuleBase" id="RU365097"/>
    </source>
</evidence>
<reference evidence="14" key="1">
    <citation type="submission" date="2021-01" db="EMBL/GenBank/DDBJ databases">
        <title>Modified the classification status of verrucomicrobia.</title>
        <authorList>
            <person name="Feng X."/>
        </authorList>
    </citation>
    <scope>NUCLEOTIDE SEQUENCE</scope>
    <source>
        <strain evidence="14">_KCTC 22039</strain>
    </source>
</reference>
<evidence type="ECO:0000256" key="5">
    <source>
        <dbReference type="ARBA" id="ARBA00022475"/>
    </source>
</evidence>
<comment type="function">
    <text evidence="1 12">Part of the binding-protein-dependent transport system for molybdenum; probably responsible for the translocation of the substrate across the membrane.</text>
</comment>
<evidence type="ECO:0000256" key="3">
    <source>
        <dbReference type="ARBA" id="ARBA00007069"/>
    </source>
</evidence>
<dbReference type="SUPFAM" id="SSF161098">
    <property type="entry name" value="MetI-like"/>
    <property type="match status" value="1"/>
</dbReference>
<dbReference type="Proteomes" id="UP000624703">
    <property type="component" value="Unassembled WGS sequence"/>
</dbReference>